<evidence type="ECO:0000256" key="4">
    <source>
        <dbReference type="PROSITE-ProRule" id="PRU00176"/>
    </source>
</evidence>
<dbReference type="InterPro" id="IPR035979">
    <property type="entry name" value="RBD_domain_sf"/>
</dbReference>
<reference evidence="7" key="1">
    <citation type="journal article" date="2022" name="Int. J. Mol. Sci.">
        <title>Draft Genome of Tanacetum Coccineum: Genomic Comparison of Closely Related Tanacetum-Family Plants.</title>
        <authorList>
            <person name="Yamashiro T."/>
            <person name="Shiraishi A."/>
            <person name="Nakayama K."/>
            <person name="Satake H."/>
        </authorList>
    </citation>
    <scope>NUCLEOTIDE SEQUENCE</scope>
</reference>
<dbReference type="SUPFAM" id="SSF54928">
    <property type="entry name" value="RNA-binding domain, RBD"/>
    <property type="match status" value="1"/>
</dbReference>
<dbReference type="SMART" id="SM00360">
    <property type="entry name" value="RRM"/>
    <property type="match status" value="1"/>
</dbReference>
<name>A0ABQ5FZ93_9ASTR</name>
<keyword evidence="2" id="KW-0747">Spliceosome</keyword>
<evidence type="ECO:0000256" key="1">
    <source>
        <dbReference type="ARBA" id="ARBA00022664"/>
    </source>
</evidence>
<dbReference type="EMBL" id="BQNB010017921">
    <property type="protein sequence ID" value="GJT68686.1"/>
    <property type="molecule type" value="Genomic_DNA"/>
</dbReference>
<sequence length="465" mass="52648">MGHRYQNSLQSKFDQTSKVSKSVYVSNFPDDCNTRDLWKACKVYGTVVDVFMPNKKSKSGKKFAFVRFIQVNNLDRLIENLNTIWIGRFHLFANPVQYERPNAAPIQKVFVGFNDAAPGFRQPKSQENGGSYVNIVTRNRPPVINSSPALVMDDSCVVDRNLDLFILGEAKNASCIPNMYVLLSNEGFNNVNLSYLGGLWVMIELESIKSKENFLQHAGVASWFNILGNAQADFVSRERIVWVDIEGVPIHAWSRATFDKIGSKWGDVMEIEESKDELFARKRICIKTKQEDNILEKFKIIIKGRIFVIRAKELFMWSPTFKVDNESKSCSCEESTKDADEAFGGEIKNANSDIESDGEAVSDTYFGENNDNLDKEQSQNQPQNDEVASLPLLNKKHVGSSNIDSDNTIPFPPGFTPVEEYPKADDQVLKDKVSRFIQDTQKFLLTNYRGNVNRTLSKAPPPSFR</sequence>
<reference evidence="7" key="2">
    <citation type="submission" date="2022-01" db="EMBL/GenBank/DDBJ databases">
        <authorList>
            <person name="Yamashiro T."/>
            <person name="Shiraishi A."/>
            <person name="Satake H."/>
            <person name="Nakayama K."/>
        </authorList>
    </citation>
    <scope>NUCLEOTIDE SEQUENCE</scope>
</reference>
<dbReference type="InterPro" id="IPR000504">
    <property type="entry name" value="RRM_dom"/>
</dbReference>
<evidence type="ECO:0000259" key="6">
    <source>
        <dbReference type="PROSITE" id="PS50102"/>
    </source>
</evidence>
<feature type="domain" description="RRM" evidence="6">
    <location>
        <begin position="21"/>
        <end position="88"/>
    </location>
</feature>
<dbReference type="Proteomes" id="UP001151760">
    <property type="component" value="Unassembled WGS sequence"/>
</dbReference>
<keyword evidence="1" id="KW-0507">mRNA processing</keyword>
<evidence type="ECO:0000256" key="2">
    <source>
        <dbReference type="ARBA" id="ARBA00022728"/>
    </source>
</evidence>
<keyword evidence="8" id="KW-1185">Reference proteome</keyword>
<dbReference type="Gene3D" id="3.30.70.330">
    <property type="match status" value="1"/>
</dbReference>
<evidence type="ECO:0000313" key="8">
    <source>
        <dbReference type="Proteomes" id="UP001151760"/>
    </source>
</evidence>
<protein>
    <submittedName>
        <fullName evidence="7">RNA-directed DNA polymerase, eukaryota</fullName>
    </submittedName>
</protein>
<dbReference type="GO" id="GO:0003964">
    <property type="term" value="F:RNA-directed DNA polymerase activity"/>
    <property type="evidence" value="ECO:0007669"/>
    <property type="project" value="UniProtKB-KW"/>
</dbReference>
<dbReference type="CDD" id="cd00590">
    <property type="entry name" value="RRM_SF"/>
    <property type="match status" value="1"/>
</dbReference>
<gene>
    <name evidence="7" type="ORF">Tco_1020166</name>
</gene>
<keyword evidence="7" id="KW-0808">Transferase</keyword>
<comment type="caution">
    <text evidence="7">The sequence shown here is derived from an EMBL/GenBank/DDBJ whole genome shotgun (WGS) entry which is preliminary data.</text>
</comment>
<evidence type="ECO:0000256" key="3">
    <source>
        <dbReference type="ARBA" id="ARBA00023187"/>
    </source>
</evidence>
<keyword evidence="4" id="KW-0694">RNA-binding</keyword>
<feature type="region of interest" description="Disordered" evidence="5">
    <location>
        <begin position="361"/>
        <end position="385"/>
    </location>
</feature>
<dbReference type="InterPro" id="IPR050907">
    <property type="entry name" value="SRSF"/>
</dbReference>
<evidence type="ECO:0000313" key="7">
    <source>
        <dbReference type="EMBL" id="GJT68686.1"/>
    </source>
</evidence>
<dbReference type="PROSITE" id="PS50102">
    <property type="entry name" value="RRM"/>
    <property type="match status" value="1"/>
</dbReference>
<dbReference type="PANTHER" id="PTHR23147">
    <property type="entry name" value="SERINE/ARGININE RICH SPLICING FACTOR"/>
    <property type="match status" value="1"/>
</dbReference>
<evidence type="ECO:0000256" key="5">
    <source>
        <dbReference type="SAM" id="MobiDB-lite"/>
    </source>
</evidence>
<dbReference type="InterPro" id="IPR012677">
    <property type="entry name" value="Nucleotide-bd_a/b_plait_sf"/>
</dbReference>
<keyword evidence="7" id="KW-0695">RNA-directed DNA polymerase</keyword>
<accession>A0ABQ5FZ93</accession>
<keyword evidence="3" id="KW-0508">mRNA splicing</keyword>
<organism evidence="7 8">
    <name type="scientific">Tanacetum coccineum</name>
    <dbReference type="NCBI Taxonomy" id="301880"/>
    <lineage>
        <taxon>Eukaryota</taxon>
        <taxon>Viridiplantae</taxon>
        <taxon>Streptophyta</taxon>
        <taxon>Embryophyta</taxon>
        <taxon>Tracheophyta</taxon>
        <taxon>Spermatophyta</taxon>
        <taxon>Magnoliopsida</taxon>
        <taxon>eudicotyledons</taxon>
        <taxon>Gunneridae</taxon>
        <taxon>Pentapetalae</taxon>
        <taxon>asterids</taxon>
        <taxon>campanulids</taxon>
        <taxon>Asterales</taxon>
        <taxon>Asteraceae</taxon>
        <taxon>Asteroideae</taxon>
        <taxon>Anthemideae</taxon>
        <taxon>Anthemidinae</taxon>
        <taxon>Tanacetum</taxon>
    </lineage>
</organism>
<dbReference type="Pfam" id="PF00076">
    <property type="entry name" value="RRM_1"/>
    <property type="match status" value="1"/>
</dbReference>
<proteinExistence type="predicted"/>
<keyword evidence="7" id="KW-0548">Nucleotidyltransferase</keyword>